<proteinExistence type="predicted"/>
<accession>A0A317DQ39</accession>
<sequence>MNNSLPVERARWCDIADIAELVADSLARDPIGAWLVPDERCRRDVLTTVARIWTEHALLFGEAYLLNDRSAAAVWFHRNGPIPPPTGYGERLAVACGDHLDRFIQLNDVLGTHRPAGPHNHLAFFAVTPSPRPISRAATLLASSNAWMDRGLLPAYTEATTTADRDLYVRHGYVSHEPFTLPDGTTAYPMWRNPGRRRPRYRSASSDTTPACQ</sequence>
<dbReference type="AlphaFoldDB" id="A0A317DQ39"/>
<dbReference type="Proteomes" id="UP000246050">
    <property type="component" value="Unassembled WGS sequence"/>
</dbReference>
<dbReference type="OrthoDB" id="7057833at2"/>
<protein>
    <recommendedName>
        <fullName evidence="4">N-acetyltransferase</fullName>
    </recommendedName>
</protein>
<dbReference type="InterPro" id="IPR016181">
    <property type="entry name" value="Acyl_CoA_acyltransferase"/>
</dbReference>
<dbReference type="Gene3D" id="3.40.630.30">
    <property type="match status" value="1"/>
</dbReference>
<reference evidence="2 3" key="1">
    <citation type="submission" date="2018-05" db="EMBL/GenBank/DDBJ databases">
        <title>Micromonosporas from Atacama Desert.</title>
        <authorList>
            <person name="Carro L."/>
            <person name="Golinska P."/>
            <person name="Klenk H.-P."/>
            <person name="Goodfellow M."/>
        </authorList>
    </citation>
    <scope>NUCLEOTIDE SEQUENCE [LARGE SCALE GENOMIC DNA]</scope>
    <source>
        <strain evidence="2 3">4G51</strain>
    </source>
</reference>
<dbReference type="EMBL" id="QGKS01000207">
    <property type="protein sequence ID" value="PWR14933.1"/>
    <property type="molecule type" value="Genomic_DNA"/>
</dbReference>
<evidence type="ECO:0000256" key="1">
    <source>
        <dbReference type="SAM" id="MobiDB-lite"/>
    </source>
</evidence>
<name>A0A317DQ39_9ACTN</name>
<evidence type="ECO:0000313" key="3">
    <source>
        <dbReference type="Proteomes" id="UP000246050"/>
    </source>
</evidence>
<dbReference type="SUPFAM" id="SSF55729">
    <property type="entry name" value="Acyl-CoA N-acyltransferases (Nat)"/>
    <property type="match status" value="1"/>
</dbReference>
<comment type="caution">
    <text evidence="2">The sequence shown here is derived from an EMBL/GenBank/DDBJ whole genome shotgun (WGS) entry which is preliminary data.</text>
</comment>
<evidence type="ECO:0000313" key="2">
    <source>
        <dbReference type="EMBL" id="PWR14933.1"/>
    </source>
</evidence>
<gene>
    <name evidence="2" type="ORF">DKT69_13730</name>
</gene>
<organism evidence="2 3">
    <name type="scientific">Micromonospora sicca</name>
    <dbReference type="NCBI Taxonomy" id="2202420"/>
    <lineage>
        <taxon>Bacteria</taxon>
        <taxon>Bacillati</taxon>
        <taxon>Actinomycetota</taxon>
        <taxon>Actinomycetes</taxon>
        <taxon>Micromonosporales</taxon>
        <taxon>Micromonosporaceae</taxon>
        <taxon>Micromonospora</taxon>
    </lineage>
</organism>
<feature type="region of interest" description="Disordered" evidence="1">
    <location>
        <begin position="184"/>
        <end position="213"/>
    </location>
</feature>
<evidence type="ECO:0008006" key="4">
    <source>
        <dbReference type="Google" id="ProtNLM"/>
    </source>
</evidence>
<dbReference type="RefSeq" id="WP_109801955.1">
    <property type="nucleotide sequence ID" value="NZ_QGKS01000207.1"/>
</dbReference>